<comment type="caution">
    <text evidence="1">The sequence shown here is derived from an EMBL/GenBank/DDBJ whole genome shotgun (WGS) entry which is preliminary data.</text>
</comment>
<protein>
    <submittedName>
        <fullName evidence="1">Uncharacterized protein</fullName>
    </submittedName>
</protein>
<name>A0AAE8QTD2_9ENTR</name>
<gene>
    <name evidence="1" type="ORF">E0L16_21690</name>
</gene>
<evidence type="ECO:0000313" key="2">
    <source>
        <dbReference type="Proteomes" id="UP000291623"/>
    </source>
</evidence>
<dbReference type="RefSeq" id="WP_131638263.1">
    <property type="nucleotide sequence ID" value="NZ_JAXROK010000010.1"/>
</dbReference>
<accession>A0AAE8QTD2</accession>
<dbReference type="AlphaFoldDB" id="A0AAE8QTD2"/>
<organism evidence="1 2">
    <name type="scientific">Enterobacter quasihormaechei</name>
    <dbReference type="NCBI Taxonomy" id="2529382"/>
    <lineage>
        <taxon>Bacteria</taxon>
        <taxon>Pseudomonadati</taxon>
        <taxon>Pseudomonadota</taxon>
        <taxon>Gammaproteobacteria</taxon>
        <taxon>Enterobacterales</taxon>
        <taxon>Enterobacteriaceae</taxon>
        <taxon>Enterobacter</taxon>
    </lineage>
</organism>
<dbReference type="EMBL" id="SJON01000030">
    <property type="protein sequence ID" value="TCB80556.1"/>
    <property type="molecule type" value="Genomic_DNA"/>
</dbReference>
<sequence>MYYSDSLITSMNAHKILALKLDHALTGVKDEILKQAHHIDDGATRLSYQLSCFTDNYQDVCLRLRKEDSRFLTGIIQLIKHRNVIYKMLYIYIKSLLSNKSEKRIHNIQRNLMNLGVSVSSSMLSSQAFVYSATIAICSSVHTNIWMKEKITSFSTYAVLGLKVYGIVEQAARSANHLKNYNAYYYNLLYQEELEMMFFLIEPIIMKSPILNQAYASDSDIAYAISRMIKG</sequence>
<dbReference type="GeneID" id="92387390"/>
<proteinExistence type="predicted"/>
<dbReference type="Proteomes" id="UP000291623">
    <property type="component" value="Unassembled WGS sequence"/>
</dbReference>
<evidence type="ECO:0000313" key="1">
    <source>
        <dbReference type="EMBL" id="TCB80556.1"/>
    </source>
</evidence>
<reference evidence="1 2" key="1">
    <citation type="submission" date="2019-02" db="EMBL/GenBank/DDBJ databases">
        <title>The draft genome of Enterobacter spp. strains.</title>
        <authorList>
            <person name="Wang C."/>
            <person name="Feng Y."/>
            <person name="Zong Z."/>
        </authorList>
    </citation>
    <scope>NUCLEOTIDE SEQUENCE [LARGE SCALE GENOMIC DNA]</scope>
    <source>
        <strain evidence="1 2">WCHEQ120003</strain>
    </source>
</reference>